<evidence type="ECO:0000313" key="2">
    <source>
        <dbReference type="EMBL" id="MDR6242176.1"/>
    </source>
</evidence>
<dbReference type="Gene3D" id="1.50.10.20">
    <property type="match status" value="1"/>
</dbReference>
<evidence type="ECO:0000313" key="3">
    <source>
        <dbReference type="Proteomes" id="UP001185028"/>
    </source>
</evidence>
<dbReference type="GO" id="GO:0016829">
    <property type="term" value="F:lyase activity"/>
    <property type="evidence" value="ECO:0007669"/>
    <property type="project" value="UniProtKB-KW"/>
</dbReference>
<dbReference type="SUPFAM" id="SSF81853">
    <property type="entry name" value="Family 10 polysaccharide lyase"/>
    <property type="match status" value="1"/>
</dbReference>
<keyword evidence="2" id="KW-0456">Lyase</keyword>
<feature type="signal peptide" evidence="1">
    <location>
        <begin position="1"/>
        <end position="25"/>
    </location>
</feature>
<proteinExistence type="predicted"/>
<evidence type="ECO:0000256" key="1">
    <source>
        <dbReference type="SAM" id="SignalP"/>
    </source>
</evidence>
<dbReference type="NCBIfam" id="TIGR02474">
    <property type="entry name" value="pec_lyase"/>
    <property type="match status" value="1"/>
</dbReference>
<dbReference type="InterPro" id="IPR012669">
    <property type="entry name" value="Pectate_lyase"/>
</dbReference>
<sequence length="332" mass="36996">MGKATFRYTLSVVLLGSIYASSFVATTHAMSYSSASSPSKSVLKGDASGTTASFATILDNQQPDGGWRKFYSEDHGDWAHSSIDNKATYTEIRRLAHQYTMTNNQAYADSAIKGIQFLLHMQYANGGFPQIYHSSGYHTEITYNDNAMTNVLLLLEDVGSQKGDFQFIDTGLAHQAKQAVHKGIECILNTQIVSNGKLTAWCQQYDATTLKPAGARAFEVPSITASESVGIVQLLKTRPADARIQKSIQAAESWFKAVEIKHMDYQRNSKDSYVVADPYASPIWARFYDIRTNRPIFVGRDGIVKYNLKDINQERRAGYAWYGSWPNKLGIH</sequence>
<dbReference type="Proteomes" id="UP001185028">
    <property type="component" value="Unassembled WGS sequence"/>
</dbReference>
<feature type="chain" id="PRO_5045685075" evidence="1">
    <location>
        <begin position="26"/>
        <end position="332"/>
    </location>
</feature>
<dbReference type="RefSeq" id="WP_229685658.1">
    <property type="nucleotide sequence ID" value="NZ_BMMB01000003.1"/>
</dbReference>
<keyword evidence="1" id="KW-0732">Signal</keyword>
<name>A0ABU1ITE6_9BACL</name>
<comment type="caution">
    <text evidence="2">The sequence shown here is derived from an EMBL/GenBank/DDBJ whole genome shotgun (WGS) entry which is preliminary data.</text>
</comment>
<dbReference type="EMBL" id="JAVDQH010000001">
    <property type="protein sequence ID" value="MDR6242176.1"/>
    <property type="molecule type" value="Genomic_DNA"/>
</dbReference>
<accession>A0ABU1ITE6</accession>
<gene>
    <name evidence="2" type="ORF">JOC58_000060</name>
</gene>
<protein>
    <submittedName>
        <fullName evidence="2">PelA/Pel-15E family pectate lyase</fullName>
    </submittedName>
</protein>
<reference evidence="2 3" key="1">
    <citation type="submission" date="2023-07" db="EMBL/GenBank/DDBJ databases">
        <title>Genomic Encyclopedia of Type Strains, Phase IV (KMG-IV): sequencing the most valuable type-strain genomes for metagenomic binning, comparative biology and taxonomic classification.</title>
        <authorList>
            <person name="Goeker M."/>
        </authorList>
    </citation>
    <scope>NUCLEOTIDE SEQUENCE [LARGE SCALE GENOMIC DNA]</scope>
    <source>
        <strain evidence="2 3">DSM 22170</strain>
    </source>
</reference>
<organism evidence="2 3">
    <name type="scientific">Paenibacillus hunanensis</name>
    <dbReference type="NCBI Taxonomy" id="539262"/>
    <lineage>
        <taxon>Bacteria</taxon>
        <taxon>Bacillati</taxon>
        <taxon>Bacillota</taxon>
        <taxon>Bacilli</taxon>
        <taxon>Bacillales</taxon>
        <taxon>Paenibacillaceae</taxon>
        <taxon>Paenibacillus</taxon>
    </lineage>
</organism>
<dbReference type="Pfam" id="PF09492">
    <property type="entry name" value="Pec_lyase"/>
    <property type="match status" value="1"/>
</dbReference>
<keyword evidence="3" id="KW-1185">Reference proteome</keyword>